<dbReference type="GO" id="GO:0005829">
    <property type="term" value="C:cytosol"/>
    <property type="evidence" value="ECO:0007669"/>
    <property type="project" value="TreeGrafter"/>
</dbReference>
<dbReference type="InterPro" id="IPR000594">
    <property type="entry name" value="ThiF_NAD_FAD-bd"/>
</dbReference>
<dbReference type="Gene3D" id="3.40.50.720">
    <property type="entry name" value="NAD(P)-binding Rossmann-like Domain"/>
    <property type="match status" value="1"/>
</dbReference>
<dbReference type="EMBL" id="LAZR01012318">
    <property type="protein sequence ID" value="KKM27465.1"/>
    <property type="molecule type" value="Genomic_DNA"/>
</dbReference>
<reference evidence="5" key="1">
    <citation type="journal article" date="2015" name="Nature">
        <title>Complex archaea that bridge the gap between prokaryotes and eukaryotes.</title>
        <authorList>
            <person name="Spang A."/>
            <person name="Saw J.H."/>
            <person name="Jorgensen S.L."/>
            <person name="Zaremba-Niedzwiedzka K."/>
            <person name="Martijn J."/>
            <person name="Lind A.E."/>
            <person name="van Eijk R."/>
            <person name="Schleper C."/>
            <person name="Guy L."/>
            <person name="Ettema T.J."/>
        </authorList>
    </citation>
    <scope>NUCLEOTIDE SEQUENCE</scope>
</reference>
<evidence type="ECO:0000256" key="1">
    <source>
        <dbReference type="ARBA" id="ARBA00022679"/>
    </source>
</evidence>
<dbReference type="PANTHER" id="PTHR10953">
    <property type="entry name" value="UBIQUITIN-ACTIVATING ENZYME E1"/>
    <property type="match status" value="1"/>
</dbReference>
<dbReference type="InterPro" id="IPR045886">
    <property type="entry name" value="ThiF/MoeB/HesA"/>
</dbReference>
<dbReference type="NCBIfam" id="NF004281">
    <property type="entry name" value="PRK05690.1"/>
    <property type="match status" value="1"/>
</dbReference>
<dbReference type="Pfam" id="PF00899">
    <property type="entry name" value="ThiF"/>
    <property type="match status" value="1"/>
</dbReference>
<dbReference type="GO" id="GO:0008641">
    <property type="term" value="F:ubiquitin-like modifier activating enzyme activity"/>
    <property type="evidence" value="ECO:0007669"/>
    <property type="project" value="InterPro"/>
</dbReference>
<dbReference type="AlphaFoldDB" id="A0A0F9LJ11"/>
<dbReference type="FunFam" id="3.40.50.720:FF:000033">
    <property type="entry name" value="Adenylyltransferase and sulfurtransferase MOCS3"/>
    <property type="match status" value="1"/>
</dbReference>
<name>A0A0F9LJ11_9ZZZZ</name>
<accession>A0A0F9LJ11</accession>
<protein>
    <recommendedName>
        <fullName evidence="4">THIF-type NAD/FAD binding fold domain-containing protein</fullName>
    </recommendedName>
</protein>
<dbReference type="GO" id="GO:0008146">
    <property type="term" value="F:sulfotransferase activity"/>
    <property type="evidence" value="ECO:0007669"/>
    <property type="project" value="TreeGrafter"/>
</dbReference>
<dbReference type="GO" id="GO:0016779">
    <property type="term" value="F:nucleotidyltransferase activity"/>
    <property type="evidence" value="ECO:0007669"/>
    <property type="project" value="TreeGrafter"/>
</dbReference>
<keyword evidence="2" id="KW-0547">Nucleotide-binding</keyword>
<dbReference type="GO" id="GO:0004792">
    <property type="term" value="F:thiosulfate-cyanide sulfurtransferase activity"/>
    <property type="evidence" value="ECO:0007669"/>
    <property type="project" value="TreeGrafter"/>
</dbReference>
<proteinExistence type="predicted"/>
<dbReference type="GO" id="GO:0005524">
    <property type="term" value="F:ATP binding"/>
    <property type="evidence" value="ECO:0007669"/>
    <property type="project" value="UniProtKB-KW"/>
</dbReference>
<dbReference type="CDD" id="cd00757">
    <property type="entry name" value="ThiF_MoeB_HesA_family"/>
    <property type="match status" value="1"/>
</dbReference>
<comment type="caution">
    <text evidence="5">The sequence shown here is derived from an EMBL/GenBank/DDBJ whole genome shotgun (WGS) entry which is preliminary data.</text>
</comment>
<evidence type="ECO:0000256" key="2">
    <source>
        <dbReference type="ARBA" id="ARBA00022741"/>
    </source>
</evidence>
<feature type="domain" description="THIF-type NAD/FAD binding fold" evidence="4">
    <location>
        <begin position="16"/>
        <end position="251"/>
    </location>
</feature>
<evidence type="ECO:0000256" key="3">
    <source>
        <dbReference type="ARBA" id="ARBA00022840"/>
    </source>
</evidence>
<gene>
    <name evidence="5" type="ORF">LCGC14_1574470</name>
</gene>
<dbReference type="SUPFAM" id="SSF69572">
    <property type="entry name" value="Activating enzymes of the ubiquitin-like proteins"/>
    <property type="match status" value="1"/>
</dbReference>
<dbReference type="InterPro" id="IPR035985">
    <property type="entry name" value="Ubiquitin-activating_enz"/>
</dbReference>
<evidence type="ECO:0000313" key="5">
    <source>
        <dbReference type="EMBL" id="KKM27465.1"/>
    </source>
</evidence>
<organism evidence="5">
    <name type="scientific">marine sediment metagenome</name>
    <dbReference type="NCBI Taxonomy" id="412755"/>
    <lineage>
        <taxon>unclassified sequences</taxon>
        <taxon>metagenomes</taxon>
        <taxon>ecological metagenomes</taxon>
    </lineage>
</organism>
<dbReference type="PANTHER" id="PTHR10953:SF102">
    <property type="entry name" value="ADENYLYLTRANSFERASE AND SULFURTRANSFERASE MOCS3"/>
    <property type="match status" value="1"/>
</dbReference>
<keyword evidence="1" id="KW-0808">Transferase</keyword>
<sequence>MTLKGVELTKKQIERYSRQIVLKEVGGIGQRKLLNSKITIIGCGGLGSPVAYYLAAAGIGSLKIVDFDKVELSNLHRQILHFSNDLNKNKTQSAFEKLQLLNPDVYIEIFNEILLPSNVKKVLKDSDFVIDGSDNIPTKMLINDACINLKIPFTIAGVIRFNGQIMTVLPEEHTTCYRCVFGDITEHEPSMSCSQAGVIGLIPGIIGCIQANEAIKTILNIGDLITNRMLFLDLLNYRFSFIKLVQNENCLACGENPEDLIATHDYNIGDACFE</sequence>
<evidence type="ECO:0000259" key="4">
    <source>
        <dbReference type="Pfam" id="PF00899"/>
    </source>
</evidence>
<keyword evidence="3" id="KW-0067">ATP-binding</keyword>